<evidence type="ECO:0000313" key="3">
    <source>
        <dbReference type="Proteomes" id="UP001596222"/>
    </source>
</evidence>
<protein>
    <submittedName>
        <fullName evidence="2">Glycosyltransferase family 2 protein</fullName>
    </submittedName>
</protein>
<dbReference type="Proteomes" id="UP001596222">
    <property type="component" value="Unassembled WGS sequence"/>
</dbReference>
<sequence length="367" mass="39808">MTGTVATATVLDGLRAHGNDYSGAERAFRARTGLALTGLASTGPDLTGPLDRMPEGISEPVSVVVATYNGARSLAGTLAGLEAQLWRGFEVVVVDDGSDPPVLQVVLDAGLAVPVTVVRNPVGMGAGAARNVGLTVARGSTVVFLDDDIRVSRNAMALLALRQQHTEGCMFTGFRDNTGPDVFFAPDSPHTPRIERDWRWLSDRGGDRYLMTTADRDVPHCDRTSFELVEESRCFKDFGRGRVIGFWDLPGMVSSHSLCVKRADAVAVGGFPEEYATRWGAEDLAFGALMAASGILVVPALDWVAFHLRHEGRRVPRAVERARLEQALDRYRSMLGEPLGERRFPRHRLRRAAGAGRPGVECYELVP</sequence>
<name>A0ABV9ZSW6_9ACTN</name>
<dbReference type="CDD" id="cd00761">
    <property type="entry name" value="Glyco_tranf_GTA_type"/>
    <property type="match status" value="1"/>
</dbReference>
<dbReference type="PANTHER" id="PTHR43685">
    <property type="entry name" value="GLYCOSYLTRANSFERASE"/>
    <property type="match status" value="1"/>
</dbReference>
<reference evidence="3" key="1">
    <citation type="journal article" date="2019" name="Int. J. Syst. Evol. Microbiol.">
        <title>The Global Catalogue of Microorganisms (GCM) 10K type strain sequencing project: providing services to taxonomists for standard genome sequencing and annotation.</title>
        <authorList>
            <consortium name="The Broad Institute Genomics Platform"/>
            <consortium name="The Broad Institute Genome Sequencing Center for Infectious Disease"/>
            <person name="Wu L."/>
            <person name="Ma J."/>
        </authorList>
    </citation>
    <scope>NUCLEOTIDE SEQUENCE [LARGE SCALE GENOMIC DNA]</scope>
    <source>
        <strain evidence="3">CGMCC 4.1641</strain>
    </source>
</reference>
<dbReference type="InterPro" id="IPR029044">
    <property type="entry name" value="Nucleotide-diphossugar_trans"/>
</dbReference>
<keyword evidence="3" id="KW-1185">Reference proteome</keyword>
<feature type="domain" description="Glycosyltransferase 2-like" evidence="1">
    <location>
        <begin position="62"/>
        <end position="199"/>
    </location>
</feature>
<proteinExistence type="predicted"/>
<dbReference type="RefSeq" id="WP_382036542.1">
    <property type="nucleotide sequence ID" value="NZ_JBHSKJ010000001.1"/>
</dbReference>
<dbReference type="PANTHER" id="PTHR43685:SF2">
    <property type="entry name" value="GLYCOSYLTRANSFERASE 2-LIKE DOMAIN-CONTAINING PROTEIN"/>
    <property type="match status" value="1"/>
</dbReference>
<dbReference type="EMBL" id="JBHSKJ010000001">
    <property type="protein sequence ID" value="MFC5143555.1"/>
    <property type="molecule type" value="Genomic_DNA"/>
</dbReference>
<evidence type="ECO:0000313" key="2">
    <source>
        <dbReference type="EMBL" id="MFC5143555.1"/>
    </source>
</evidence>
<evidence type="ECO:0000259" key="1">
    <source>
        <dbReference type="Pfam" id="PF00535"/>
    </source>
</evidence>
<dbReference type="Pfam" id="PF00535">
    <property type="entry name" value="Glycos_transf_2"/>
    <property type="match status" value="1"/>
</dbReference>
<organism evidence="2 3">
    <name type="scientific">Streptomyces aureoversilis</name>
    <dbReference type="NCBI Taxonomy" id="67277"/>
    <lineage>
        <taxon>Bacteria</taxon>
        <taxon>Bacillati</taxon>
        <taxon>Actinomycetota</taxon>
        <taxon>Actinomycetes</taxon>
        <taxon>Kitasatosporales</taxon>
        <taxon>Streptomycetaceae</taxon>
        <taxon>Streptomyces</taxon>
    </lineage>
</organism>
<accession>A0ABV9ZSW6</accession>
<dbReference type="Gene3D" id="3.90.550.10">
    <property type="entry name" value="Spore Coat Polysaccharide Biosynthesis Protein SpsA, Chain A"/>
    <property type="match status" value="1"/>
</dbReference>
<dbReference type="InterPro" id="IPR001173">
    <property type="entry name" value="Glyco_trans_2-like"/>
</dbReference>
<comment type="caution">
    <text evidence="2">The sequence shown here is derived from an EMBL/GenBank/DDBJ whole genome shotgun (WGS) entry which is preliminary data.</text>
</comment>
<dbReference type="InterPro" id="IPR050834">
    <property type="entry name" value="Glycosyltransf_2"/>
</dbReference>
<gene>
    <name evidence="2" type="ORF">ACFPP6_02450</name>
</gene>
<dbReference type="SUPFAM" id="SSF53448">
    <property type="entry name" value="Nucleotide-diphospho-sugar transferases"/>
    <property type="match status" value="1"/>
</dbReference>